<dbReference type="Proteomes" id="UP000184603">
    <property type="component" value="Unassembled WGS sequence"/>
</dbReference>
<dbReference type="EMBL" id="FRFE01000042">
    <property type="protein sequence ID" value="SHO52828.1"/>
    <property type="molecule type" value="Genomic_DNA"/>
</dbReference>
<evidence type="ECO:0000313" key="2">
    <source>
        <dbReference type="EMBL" id="SHO52828.1"/>
    </source>
</evidence>
<protein>
    <submittedName>
        <fullName evidence="2">Putative phage tail protein</fullName>
    </submittedName>
</protein>
<reference evidence="2 3" key="1">
    <citation type="submission" date="2016-12" db="EMBL/GenBank/DDBJ databases">
        <authorList>
            <person name="Song W.-J."/>
            <person name="Kurnit D.M."/>
        </authorList>
    </citation>
    <scope>NUCLEOTIDE SEQUENCE [LARGE SCALE GENOMIC DNA]</scope>
    <source>
        <strain evidence="2 3">DSM 18488</strain>
    </source>
</reference>
<feature type="domain" description="Tip attachment protein J" evidence="1">
    <location>
        <begin position="25"/>
        <end position="82"/>
    </location>
</feature>
<keyword evidence="3" id="KW-1185">Reference proteome</keyword>
<dbReference type="STRING" id="1121416.SAMN02745220_04788"/>
<evidence type="ECO:0000313" key="3">
    <source>
        <dbReference type="Proteomes" id="UP000184603"/>
    </source>
</evidence>
<dbReference type="OrthoDB" id="9806887at2"/>
<name>A0A1M7YJV0_9BACT</name>
<dbReference type="InterPro" id="IPR032876">
    <property type="entry name" value="J_dom"/>
</dbReference>
<proteinExistence type="predicted"/>
<dbReference type="Pfam" id="PF13550">
    <property type="entry name" value="Phage-tail_3"/>
    <property type="match status" value="1"/>
</dbReference>
<organism evidence="2 3">
    <name type="scientific">Desulfopila aestuarii DSM 18488</name>
    <dbReference type="NCBI Taxonomy" id="1121416"/>
    <lineage>
        <taxon>Bacteria</taxon>
        <taxon>Pseudomonadati</taxon>
        <taxon>Thermodesulfobacteriota</taxon>
        <taxon>Desulfobulbia</taxon>
        <taxon>Desulfobulbales</taxon>
        <taxon>Desulfocapsaceae</taxon>
        <taxon>Desulfopila</taxon>
    </lineage>
</organism>
<dbReference type="RefSeq" id="WP_073616428.1">
    <property type="nucleotide sequence ID" value="NZ_FRFE01000042.1"/>
</dbReference>
<dbReference type="AlphaFoldDB" id="A0A1M7YJV0"/>
<accession>A0A1M7YJV0</accession>
<evidence type="ECO:0000259" key="1">
    <source>
        <dbReference type="Pfam" id="PF13550"/>
    </source>
</evidence>
<gene>
    <name evidence="2" type="ORF">SAMN02745220_04788</name>
</gene>
<sequence>MSLTVRVERGLGDVPSPTDIVCSYFASEAVFREVGRVAIDAAARGLKTVTFTLPGMRPHVRPGQIIQINDEGREYRAEVSSIMYSVGRQADGKPFATCSLGLRMMEVV</sequence>